<dbReference type="CDD" id="cd00200">
    <property type="entry name" value="WD40"/>
    <property type="match status" value="2"/>
</dbReference>
<comment type="caution">
    <text evidence="5">The sequence shown here is derived from an EMBL/GenBank/DDBJ whole genome shotgun (WGS) entry which is preliminary data.</text>
</comment>
<proteinExistence type="predicted"/>
<reference evidence="5 6" key="1">
    <citation type="submission" date="2023-08" db="EMBL/GenBank/DDBJ databases">
        <authorList>
            <person name="Palmer J.M."/>
        </authorList>
    </citation>
    <scope>NUCLEOTIDE SEQUENCE [LARGE SCALE GENOMIC DNA]</scope>
    <source>
        <strain evidence="5 6">TWF481</strain>
    </source>
</reference>
<feature type="repeat" description="WD" evidence="3">
    <location>
        <begin position="1067"/>
        <end position="1108"/>
    </location>
</feature>
<evidence type="ECO:0000256" key="3">
    <source>
        <dbReference type="PROSITE-ProRule" id="PRU00221"/>
    </source>
</evidence>
<dbReference type="InterPro" id="IPR001680">
    <property type="entry name" value="WD40_rpt"/>
</dbReference>
<evidence type="ECO:0000313" key="6">
    <source>
        <dbReference type="Proteomes" id="UP001370758"/>
    </source>
</evidence>
<sequence>MMTSAHETLFRVQIRKINRKLDFAALPTAEGAAYGSFKDQHEPKCLENTRVKLLEDIKGWVKDPQGKCVFWLSGMAGTGKSTISRTVAKQLEDEGLLASSFFFRRGERDRGDASKFFTTLATQLANYIDGIVPSIQKVIDEYPNIATIGHREQFDKLILNPLLEQTRPSSPQSPAVSQPQPNPPLPTKAILVIDALDECDRDQDQELIVSLLARLSEIESINMRVFLTSRPELKIRMGFERLTGDTHQNMVLHQIPGIKEDITLFLEAELGKIRSEYGIRSEWPGNENISKLAAMAVPLFIFASTACRFIGQSDPEEQINIVLSYQNKSIDNESSEAPQLEPTYLPILHRLKQNAASNKSIIREFRQIVGTIINLESPLSIPALSGLLAITDKKLHGTLKELHSVLEVPNFGPRITSQSAPVRMLHLSLRDFLSGGSLRDNVEFHDFWIEEKEAHRNIYTKCIELMSKTLRRDICDLKVPGTSVSEVDQSIIEENLQTEIQYSCRYWVYHLERSGDKIRDGGLVDVFLRKHILHWLEALSLSGEMNKAASIVDILNAVIDGQNGESISALAYDIKRFVRQNQTIINTAPLQVYWSALLFAPEKSIIKSVFSPRDIIPEVEPTRLPLVQEQWGAVLQTLEGHTDTVRGLAFSANDKFLASGSGDRTVRIWDVATGALLHIFRGQRNWVNDVIFYTIGAEEFVASASNDKTVALWSLTTGALVRTLAGHEDWVRGLASTKQDDMVVLASASDDSTVRIWDAASGALVRVLGGHGRYIYTVAFSSDGKMLASGLNDGTCMVWDAIGGVLLHKIKFDGEVKHVAFSAKTNILACLISDGAVEIVGAATGSSMRRLRLDEGRAVGMAFSMVTERLMLVSDEGAISVLDVATGAVVEEYEGGRGCLSVALSNNGKILALAGSRDFGISIREMAIGSSSSLPPSKLKSGLTVAADGKTLASIQSDATISIWDMATGDLRRTTKPDTDGVSDGSLALSSDGKFVAADVKQGYNYGNSEVVVWNTATGELLQALGGHSDWIECVVFSPNDEMMASSSRDQTIRIWNTSTWDLLHVLRGHRKAVRQIAFAPDGKSLASASIDETIKIWNPATGILLQTLSGHRYRAWGVAFSADGKMLASSSGGDTIKVWDVATWAQQQEFSTKSTPQSIFFSKDDRYIITRGTMAEAFALNSNQSPPASSDNINSHKHKYEPIVINNQWVVRAGKKLLYLPGDHNPFCEAVYDDTVCLAHGSGDVSILKFKDPSLYSSL</sequence>
<name>A0AAV9W381_9PEZI</name>
<dbReference type="Pfam" id="PF00400">
    <property type="entry name" value="WD40"/>
    <property type="match status" value="7"/>
</dbReference>
<evidence type="ECO:0000259" key="4">
    <source>
        <dbReference type="Pfam" id="PF24883"/>
    </source>
</evidence>
<dbReference type="PRINTS" id="PR00320">
    <property type="entry name" value="GPROTEINBRPT"/>
</dbReference>
<dbReference type="InterPro" id="IPR015943">
    <property type="entry name" value="WD40/YVTN_repeat-like_dom_sf"/>
</dbReference>
<dbReference type="PANTHER" id="PTHR19848:SF8">
    <property type="entry name" value="F-BOX AND WD REPEAT DOMAIN CONTAINING 7"/>
    <property type="match status" value="1"/>
</dbReference>
<accession>A0AAV9W381</accession>
<protein>
    <recommendedName>
        <fullName evidence="4">Nephrocystin 3-like N-terminal domain-containing protein</fullName>
    </recommendedName>
</protein>
<dbReference type="SMART" id="SM00320">
    <property type="entry name" value="WD40"/>
    <property type="match status" value="11"/>
</dbReference>
<feature type="repeat" description="WD" evidence="3">
    <location>
        <begin position="680"/>
        <end position="723"/>
    </location>
</feature>
<feature type="repeat" description="WD" evidence="3">
    <location>
        <begin position="1025"/>
        <end position="1066"/>
    </location>
</feature>
<feature type="repeat" description="WD" evidence="3">
    <location>
        <begin position="768"/>
        <end position="800"/>
    </location>
</feature>
<dbReference type="Proteomes" id="UP001370758">
    <property type="component" value="Unassembled WGS sequence"/>
</dbReference>
<organism evidence="5 6">
    <name type="scientific">Arthrobotrys musiformis</name>
    <dbReference type="NCBI Taxonomy" id="47236"/>
    <lineage>
        <taxon>Eukaryota</taxon>
        <taxon>Fungi</taxon>
        <taxon>Dikarya</taxon>
        <taxon>Ascomycota</taxon>
        <taxon>Pezizomycotina</taxon>
        <taxon>Orbiliomycetes</taxon>
        <taxon>Orbiliales</taxon>
        <taxon>Orbiliaceae</taxon>
        <taxon>Arthrobotrys</taxon>
    </lineage>
</organism>
<evidence type="ECO:0000313" key="5">
    <source>
        <dbReference type="EMBL" id="KAK6500108.1"/>
    </source>
</evidence>
<gene>
    <name evidence="5" type="ORF">TWF481_010466</name>
</gene>
<dbReference type="Gene3D" id="2.130.10.10">
    <property type="entry name" value="YVTN repeat-like/Quinoprotein amine dehydrogenase"/>
    <property type="match status" value="5"/>
</dbReference>
<dbReference type="InterPro" id="IPR020472">
    <property type="entry name" value="WD40_PAC1"/>
</dbReference>
<feature type="domain" description="Nephrocystin 3-like N-terminal" evidence="4">
    <location>
        <begin position="56"/>
        <end position="230"/>
    </location>
</feature>
<dbReference type="PROSITE" id="PS50082">
    <property type="entry name" value="WD_REPEATS_2"/>
    <property type="match status" value="8"/>
</dbReference>
<feature type="repeat" description="WD" evidence="3">
    <location>
        <begin position="724"/>
        <end position="767"/>
    </location>
</feature>
<dbReference type="InterPro" id="IPR056884">
    <property type="entry name" value="NPHP3-like_N"/>
</dbReference>
<dbReference type="SUPFAM" id="SSF50998">
    <property type="entry name" value="Quinoprotein alcohol dehydrogenase-like"/>
    <property type="match status" value="1"/>
</dbReference>
<evidence type="ECO:0000256" key="1">
    <source>
        <dbReference type="ARBA" id="ARBA00022574"/>
    </source>
</evidence>
<dbReference type="Pfam" id="PF24883">
    <property type="entry name" value="NPHP3_N"/>
    <property type="match status" value="1"/>
</dbReference>
<dbReference type="PROSITE" id="PS50294">
    <property type="entry name" value="WD_REPEATS_REGION"/>
    <property type="match status" value="6"/>
</dbReference>
<dbReference type="InterPro" id="IPR027417">
    <property type="entry name" value="P-loop_NTPase"/>
</dbReference>
<feature type="repeat" description="WD" evidence="3">
    <location>
        <begin position="1109"/>
        <end position="1150"/>
    </location>
</feature>
<dbReference type="AlphaFoldDB" id="A0AAV9W381"/>
<dbReference type="Gene3D" id="3.40.50.300">
    <property type="entry name" value="P-loop containing nucleotide triphosphate hydrolases"/>
    <property type="match status" value="1"/>
</dbReference>
<dbReference type="InterPro" id="IPR019775">
    <property type="entry name" value="WD40_repeat_CS"/>
</dbReference>
<keyword evidence="2" id="KW-0677">Repeat</keyword>
<feature type="repeat" description="WD" evidence="3">
    <location>
        <begin position="638"/>
        <end position="679"/>
    </location>
</feature>
<feature type="repeat" description="WD" evidence="3">
    <location>
        <begin position="943"/>
        <end position="974"/>
    </location>
</feature>
<evidence type="ECO:0000256" key="2">
    <source>
        <dbReference type="ARBA" id="ARBA00022737"/>
    </source>
</evidence>
<dbReference type="SUPFAM" id="SSF101908">
    <property type="entry name" value="Putative isomerase YbhE"/>
    <property type="match status" value="1"/>
</dbReference>
<dbReference type="EMBL" id="JAVHJL010000007">
    <property type="protein sequence ID" value="KAK6500108.1"/>
    <property type="molecule type" value="Genomic_DNA"/>
</dbReference>
<dbReference type="SUPFAM" id="SSF52540">
    <property type="entry name" value="P-loop containing nucleoside triphosphate hydrolases"/>
    <property type="match status" value="1"/>
</dbReference>
<dbReference type="PANTHER" id="PTHR19848">
    <property type="entry name" value="WD40 REPEAT PROTEIN"/>
    <property type="match status" value="1"/>
</dbReference>
<dbReference type="InterPro" id="IPR011047">
    <property type="entry name" value="Quinoprotein_ADH-like_sf"/>
</dbReference>
<keyword evidence="6" id="KW-1185">Reference proteome</keyword>
<dbReference type="PROSITE" id="PS00678">
    <property type="entry name" value="WD_REPEATS_1"/>
    <property type="match status" value="3"/>
</dbReference>
<keyword evidence="1 3" id="KW-0853">WD repeat</keyword>